<gene>
    <name evidence="1" type="ORF">G3M56_007000</name>
</gene>
<keyword evidence="2" id="KW-1185">Reference proteome</keyword>
<evidence type="ECO:0000313" key="2">
    <source>
        <dbReference type="Proteomes" id="UP000475117"/>
    </source>
</evidence>
<name>A0A6B3L6H2_9BACT</name>
<evidence type="ECO:0000313" key="1">
    <source>
        <dbReference type="EMBL" id="QQL46313.1"/>
    </source>
</evidence>
<dbReference type="EMBL" id="CP066776">
    <property type="protein sequence ID" value="QQL46313.1"/>
    <property type="molecule type" value="Genomic_DNA"/>
</dbReference>
<sequence length="181" mass="20166">MPRFTAHSNPSLPKIGIDLGYSATAKSTGIAISSDSWVDTLSFGNCIETVASRLQSDGPHTLILEAVLSTYHTPDGNPAIRGPFEKGRGWYHGPGVTTFAAALRFLRELDRKLPPELQQIPLVEGFLSYKPVRTRHEDDARRMLDEFETAERFSPHPDSEPICQCIEGVPEILRYNPPHQK</sequence>
<proteinExistence type="predicted"/>
<dbReference type="RefSeq" id="WP_164361493.1">
    <property type="nucleotide sequence ID" value="NZ_CP066776.1"/>
</dbReference>
<reference evidence="1 2" key="1">
    <citation type="submission" date="2020-12" db="EMBL/GenBank/DDBJ databases">
        <title>Sulforoseuscoccus oceanibium gen. nov., sp. nov., a representative of the phylum Verrucomicrobia with special cytoplasmic membrane, and proposal of Sulforoseuscoccusaceae fam. nov.</title>
        <authorList>
            <person name="Xi F."/>
        </authorList>
    </citation>
    <scope>NUCLEOTIDE SEQUENCE [LARGE SCALE GENOMIC DNA]</scope>
    <source>
        <strain evidence="1 2">T37</strain>
    </source>
</reference>
<protein>
    <submittedName>
        <fullName evidence="1">Uncharacterized protein</fullName>
    </submittedName>
</protein>
<organism evidence="1 2">
    <name type="scientific">Sulfuriroseicoccus oceanibius</name>
    <dbReference type="NCBI Taxonomy" id="2707525"/>
    <lineage>
        <taxon>Bacteria</taxon>
        <taxon>Pseudomonadati</taxon>
        <taxon>Verrucomicrobiota</taxon>
        <taxon>Verrucomicrobiia</taxon>
        <taxon>Verrucomicrobiales</taxon>
        <taxon>Verrucomicrobiaceae</taxon>
        <taxon>Sulfuriroseicoccus</taxon>
    </lineage>
</organism>
<dbReference type="KEGG" id="soa:G3M56_007000"/>
<dbReference type="AlphaFoldDB" id="A0A6B3L6H2"/>
<dbReference type="Proteomes" id="UP000475117">
    <property type="component" value="Chromosome"/>
</dbReference>
<accession>A0A6B3L6H2</accession>